<evidence type="ECO:0000313" key="9">
    <source>
        <dbReference type="EMBL" id="EHA57975.1"/>
    </source>
</evidence>
<comment type="similarity">
    <text evidence="3">Belongs to the protein disulfide isomerase family.</text>
</comment>
<dbReference type="GO" id="GO:0003756">
    <property type="term" value="F:protein disulfide isomerase activity"/>
    <property type="evidence" value="ECO:0007669"/>
    <property type="project" value="UniProtKB-EC"/>
</dbReference>
<evidence type="ECO:0000256" key="8">
    <source>
        <dbReference type="SAM" id="SignalP"/>
    </source>
</evidence>
<dbReference type="Pfam" id="PF13848">
    <property type="entry name" value="Thioredoxin_6"/>
    <property type="match status" value="1"/>
</dbReference>
<dbReference type="GO" id="GO:0006457">
    <property type="term" value="P:protein folding"/>
    <property type="evidence" value="ECO:0007669"/>
    <property type="project" value="TreeGrafter"/>
</dbReference>
<gene>
    <name evidence="9" type="ORF">MGG_05688</name>
</gene>
<sequence length="399" mass="43036">MQTCHLVILFVLPLSILGWNQISGSELEKALGSDGPKLIAFFNPTEPRSAGLEAEWLQAASEAPGSLLAVDCSNHENDNFCASHAGASYPAIRLFQDASPGSIYQGPKTAKPIINFLARHRRPLVSKLTTPDEYSALLTADEAVFIAYAPTQEQRALIQYAAVRYRDEFTFGLVANPALIPGEATESPPIPVVLCHRSNDAATSRLPLTEDSSTPKSSDDLAAFIEEASRPTIAELTVSTHARSLARGAPIVYIFAQTTAERASLRTSLHRLATGYRDSLTIVTVNPDEFPDLPGKLGLCGAAAGDEIVEGRPAGALHQLSKDRVYPYPRGRPVDPRSIQQWGLDVFQGRVKPWTPPGVTTSYDDLGPTRVAAAATRKISIANIPGLKIKIAGHRQDEL</sequence>
<evidence type="ECO:0000256" key="5">
    <source>
        <dbReference type="ARBA" id="ARBA00022824"/>
    </source>
</evidence>
<feature type="signal peptide" evidence="8">
    <location>
        <begin position="1"/>
        <end position="18"/>
    </location>
</feature>
<keyword evidence="6" id="KW-0413">Isomerase</keyword>
<dbReference type="RefSeq" id="XP_003710587.1">
    <property type="nucleotide sequence ID" value="XM_003710539.1"/>
</dbReference>
<dbReference type="Gene3D" id="3.40.30.10">
    <property type="entry name" value="Glutaredoxin"/>
    <property type="match status" value="3"/>
</dbReference>
<dbReference type="EMBL" id="CM001231">
    <property type="protein sequence ID" value="EHA57975.1"/>
    <property type="molecule type" value="Genomic_DNA"/>
</dbReference>
<reference evidence="9 10" key="1">
    <citation type="journal article" date="2005" name="Nature">
        <title>The genome sequence of the rice blast fungus Magnaporthe grisea.</title>
        <authorList>
            <person name="Dean R.A."/>
            <person name="Talbot N.J."/>
            <person name="Ebbole D.J."/>
            <person name="Farman M.L."/>
            <person name="Mitchell T.K."/>
            <person name="Orbach M.J."/>
            <person name="Thon M."/>
            <person name="Kulkarni R."/>
            <person name="Xu J.R."/>
            <person name="Pan H."/>
            <person name="Read N.D."/>
            <person name="Lee Y.H."/>
            <person name="Carbone I."/>
            <person name="Brown D."/>
            <person name="Oh Y.Y."/>
            <person name="Donofrio N."/>
            <person name="Jeong J.S."/>
            <person name="Soanes D.M."/>
            <person name="Djonovic S."/>
            <person name="Kolomiets E."/>
            <person name="Rehmeyer C."/>
            <person name="Li W."/>
            <person name="Harding M."/>
            <person name="Kim S."/>
            <person name="Lebrun M.H."/>
            <person name="Bohnert H."/>
            <person name="Coughlan S."/>
            <person name="Butler J."/>
            <person name="Calvo S."/>
            <person name="Ma L.J."/>
            <person name="Nicol R."/>
            <person name="Purcell S."/>
            <person name="Nusbaum C."/>
            <person name="Galagan J.E."/>
            <person name="Birren B.W."/>
        </authorList>
    </citation>
    <scope>NUCLEOTIDE SEQUENCE [LARGE SCALE GENOMIC DNA]</scope>
    <source>
        <strain evidence="10">70-15 / ATCC MYA-4617 / FGSC 8958</strain>
    </source>
</reference>
<dbReference type="GO" id="GO:0034976">
    <property type="term" value="P:response to endoplasmic reticulum stress"/>
    <property type="evidence" value="ECO:0007669"/>
    <property type="project" value="TreeGrafter"/>
</dbReference>
<proteinExistence type="inferred from homology"/>
<reference key="2">
    <citation type="submission" date="2011-05" db="EMBL/GenBank/DDBJ databases">
        <title>The Genome Sequence of Magnaporthe oryzae 70-15.</title>
        <authorList>
            <consortium name="The Broad Institute Genome Sequencing Platform"/>
            <person name="Ma L.-J."/>
            <person name="Dead R."/>
            <person name="Young S.K."/>
            <person name="Zeng Q."/>
            <person name="Gargeya S."/>
            <person name="Fitzgerald M."/>
            <person name="Haas B."/>
            <person name="Abouelleil A."/>
            <person name="Alvarado L."/>
            <person name="Arachchi H.M."/>
            <person name="Berlin A."/>
            <person name="Brown A."/>
            <person name="Chapman S.B."/>
            <person name="Chen Z."/>
            <person name="Dunbar C."/>
            <person name="Freedman E."/>
            <person name="Gearin G."/>
            <person name="Gellesch M."/>
            <person name="Goldberg J."/>
            <person name="Griggs A."/>
            <person name="Gujja S."/>
            <person name="Heiman D."/>
            <person name="Howarth C."/>
            <person name="Larson L."/>
            <person name="Lui A."/>
            <person name="MacDonald P.J.P."/>
            <person name="Mehta T."/>
            <person name="Montmayeur A."/>
            <person name="Murphy C."/>
            <person name="Neiman D."/>
            <person name="Pearson M."/>
            <person name="Priest M."/>
            <person name="Roberts A."/>
            <person name="Saif S."/>
            <person name="Shea T."/>
            <person name="Shenoy N."/>
            <person name="Sisk P."/>
            <person name="Stolte C."/>
            <person name="Sykes S."/>
            <person name="Yandava C."/>
            <person name="Wortman J."/>
            <person name="Nusbaum C."/>
            <person name="Birren B."/>
        </authorList>
    </citation>
    <scope>NUCLEOTIDE SEQUENCE</scope>
    <source>
        <strain>70-15</strain>
    </source>
</reference>
<dbReference type="PANTHER" id="PTHR18929:SF132">
    <property type="entry name" value="PROTEIN DISULFIDE-ISOMERASE A3"/>
    <property type="match status" value="1"/>
</dbReference>
<keyword evidence="10" id="KW-1185">Reference proteome</keyword>
<name>G4MP26_PYRO7</name>
<dbReference type="InParanoid" id="G4MP26"/>
<evidence type="ECO:0000313" key="10">
    <source>
        <dbReference type="Proteomes" id="UP000009058"/>
    </source>
</evidence>
<accession>G4MP26</accession>
<dbReference type="GO" id="GO:0005788">
    <property type="term" value="C:endoplasmic reticulum lumen"/>
    <property type="evidence" value="ECO:0007669"/>
    <property type="project" value="UniProtKB-SubCell"/>
</dbReference>
<dbReference type="AlphaFoldDB" id="G4MP26"/>
<dbReference type="CDD" id="cd02982">
    <property type="entry name" value="PDI_b'_family"/>
    <property type="match status" value="1"/>
</dbReference>
<evidence type="ECO:0000256" key="4">
    <source>
        <dbReference type="ARBA" id="ARBA00012723"/>
    </source>
</evidence>
<dbReference type="EC" id="5.3.4.1" evidence="4"/>
<dbReference type="OMA" id="WGLDVWQ"/>
<dbReference type="HOGENOM" id="CLU_025879_0_1_1"/>
<keyword evidence="5" id="KW-0256">Endoplasmic reticulum</keyword>
<evidence type="ECO:0000256" key="6">
    <source>
        <dbReference type="ARBA" id="ARBA00023235"/>
    </source>
</evidence>
<evidence type="ECO:0000256" key="3">
    <source>
        <dbReference type="ARBA" id="ARBA00006347"/>
    </source>
</evidence>
<dbReference type="Proteomes" id="UP000009058">
    <property type="component" value="Chromosome 1"/>
</dbReference>
<dbReference type="SUPFAM" id="SSF52833">
    <property type="entry name" value="Thioredoxin-like"/>
    <property type="match status" value="2"/>
</dbReference>
<keyword evidence="7" id="KW-0676">Redox-active center</keyword>
<protein>
    <recommendedName>
        <fullName evidence="4">protein disulfide-isomerase</fullName>
        <ecNumber evidence="4">5.3.4.1</ecNumber>
    </recommendedName>
</protein>
<dbReference type="SMR" id="G4MP26"/>
<keyword evidence="8" id="KW-0732">Signal</keyword>
<dbReference type="KEGG" id="mgr:MGG_05688"/>
<dbReference type="STRING" id="242507.G4MP26"/>
<dbReference type="CDD" id="cd02981">
    <property type="entry name" value="PDI_b_family"/>
    <property type="match status" value="1"/>
</dbReference>
<evidence type="ECO:0000256" key="7">
    <source>
        <dbReference type="ARBA" id="ARBA00023284"/>
    </source>
</evidence>
<dbReference type="CDD" id="cd02961">
    <property type="entry name" value="PDI_a_family"/>
    <property type="match status" value="1"/>
</dbReference>
<evidence type="ECO:0000256" key="2">
    <source>
        <dbReference type="ARBA" id="ARBA00004319"/>
    </source>
</evidence>
<dbReference type="PANTHER" id="PTHR18929">
    <property type="entry name" value="PROTEIN DISULFIDE ISOMERASE"/>
    <property type="match status" value="1"/>
</dbReference>
<dbReference type="OrthoDB" id="427280at2759"/>
<comment type="subcellular location">
    <subcellularLocation>
        <location evidence="2">Endoplasmic reticulum lumen</location>
    </subcellularLocation>
</comment>
<dbReference type="InterPro" id="IPR036249">
    <property type="entry name" value="Thioredoxin-like_sf"/>
</dbReference>
<comment type="catalytic activity">
    <reaction evidence="1">
        <text>Catalyzes the rearrangement of -S-S- bonds in proteins.</text>
        <dbReference type="EC" id="5.3.4.1"/>
    </reaction>
</comment>
<feature type="chain" id="PRO_5003465429" description="protein disulfide-isomerase" evidence="8">
    <location>
        <begin position="19"/>
        <end position="399"/>
    </location>
</feature>
<dbReference type="VEuPathDB" id="FungiDB:MGG_05688"/>
<dbReference type="eggNOG" id="KOG0190">
    <property type="taxonomic scope" value="Eukaryota"/>
</dbReference>
<dbReference type="GeneID" id="2675946"/>
<organism evidence="9 10">
    <name type="scientific">Pyricularia oryzae (strain 70-15 / ATCC MYA-4617 / FGSC 8958)</name>
    <name type="common">Rice blast fungus</name>
    <name type="synonym">Magnaporthe oryzae</name>
    <dbReference type="NCBI Taxonomy" id="242507"/>
    <lineage>
        <taxon>Eukaryota</taxon>
        <taxon>Fungi</taxon>
        <taxon>Dikarya</taxon>
        <taxon>Ascomycota</taxon>
        <taxon>Pezizomycotina</taxon>
        <taxon>Sordariomycetes</taxon>
        <taxon>Sordariomycetidae</taxon>
        <taxon>Magnaporthales</taxon>
        <taxon>Pyriculariaceae</taxon>
        <taxon>Pyricularia</taxon>
    </lineage>
</organism>
<evidence type="ECO:0000256" key="1">
    <source>
        <dbReference type="ARBA" id="ARBA00001182"/>
    </source>
</evidence>